<dbReference type="OrthoDB" id="1335707at2"/>
<dbReference type="PROSITE" id="PS51257">
    <property type="entry name" value="PROKAR_LIPOPROTEIN"/>
    <property type="match status" value="1"/>
</dbReference>
<reference evidence="2" key="1">
    <citation type="submission" date="2016-12" db="EMBL/GenBank/DDBJ databases">
        <authorList>
            <person name="Varghese N."/>
            <person name="Submissions S."/>
        </authorList>
    </citation>
    <scope>NUCLEOTIDE SEQUENCE [LARGE SCALE GENOMIC DNA]</scope>
    <source>
        <strain evidence="2">DSM 18830</strain>
    </source>
</reference>
<accession>A0A1M7ZY24</accession>
<evidence type="ECO:0000313" key="2">
    <source>
        <dbReference type="Proteomes" id="UP000184611"/>
    </source>
</evidence>
<name>A0A1M7ZY24_9FLAO</name>
<gene>
    <name evidence="1" type="ORF">SAMN05443547_2147</name>
</gene>
<keyword evidence="2" id="KW-1185">Reference proteome</keyword>
<evidence type="ECO:0008006" key="3">
    <source>
        <dbReference type="Google" id="ProtNLM"/>
    </source>
</evidence>
<dbReference type="RefSeq" id="WP_073584266.1">
    <property type="nucleotide sequence ID" value="NZ_CBCSEA010000007.1"/>
</dbReference>
<dbReference type="STRING" id="416016.SAMN05443547_2147"/>
<organism evidence="1 2">
    <name type="scientific">Flavobacterium cucumis</name>
    <dbReference type="NCBI Taxonomy" id="416016"/>
    <lineage>
        <taxon>Bacteria</taxon>
        <taxon>Pseudomonadati</taxon>
        <taxon>Bacteroidota</taxon>
        <taxon>Flavobacteriia</taxon>
        <taxon>Flavobacteriales</taxon>
        <taxon>Flavobacteriaceae</taxon>
        <taxon>Flavobacterium</taxon>
    </lineage>
</organism>
<dbReference type="Proteomes" id="UP000184611">
    <property type="component" value="Unassembled WGS sequence"/>
</dbReference>
<protein>
    <recommendedName>
        <fullName evidence="3">Lipoprotein</fullName>
    </recommendedName>
</protein>
<dbReference type="EMBL" id="FRYK01000004">
    <property type="protein sequence ID" value="SHO73774.1"/>
    <property type="molecule type" value="Genomic_DNA"/>
</dbReference>
<sequence length="240" mass="27028">MKIVQLILLSVFLFAFSCKEENKNELENQLETAIESSGGKTADEWNGKLDQLFTLEMASQVTHYDASEAVKDYNQVLKNPQTHSVQYKWDKGRVEVSDKIKNPITGKPMEIPTNDYVEVSWVRTTTLEEFKHNYHTPTTEELANASKAMDAKTKEMQNSGKATSDQAAKAKEIATSLGEGLSYTEIPSIGNYAVWNNKDKNLKVFYQGLEFQVYANLGNEDKNKEACIATAKLIITEKLQ</sequence>
<proteinExistence type="predicted"/>
<evidence type="ECO:0000313" key="1">
    <source>
        <dbReference type="EMBL" id="SHO73774.1"/>
    </source>
</evidence>
<dbReference type="AlphaFoldDB" id="A0A1M7ZY24"/>